<dbReference type="PANTHER" id="PTHR12269">
    <property type="entry name" value="EUKARYOTIC TRANSLATION INITIATION FACTOR 4E TRANSPORTER"/>
    <property type="match status" value="1"/>
</dbReference>
<feature type="compositionally biased region" description="Basic and acidic residues" evidence="3">
    <location>
        <begin position="288"/>
        <end position="309"/>
    </location>
</feature>
<keyword evidence="2" id="KW-0963">Cytoplasm</keyword>
<feature type="region of interest" description="Disordered" evidence="3">
    <location>
        <begin position="948"/>
        <end position="991"/>
    </location>
</feature>
<dbReference type="PANTHER" id="PTHR12269:SF1">
    <property type="entry name" value="EUKARYOTIC TRANSLATION INITIATION FACTOR 4E TRANSPORTER"/>
    <property type="match status" value="1"/>
</dbReference>
<feature type="compositionally biased region" description="Polar residues" evidence="3">
    <location>
        <begin position="749"/>
        <end position="761"/>
    </location>
</feature>
<dbReference type="RefSeq" id="XP_016944187.2">
    <property type="nucleotide sequence ID" value="XM_017088698.4"/>
</dbReference>
<feature type="compositionally biased region" description="Polar residues" evidence="3">
    <location>
        <begin position="64"/>
        <end position="84"/>
    </location>
</feature>
<sequence length="1036" mass="116415">MDTTKSNARYTRADLLALRYEGKSRQRPHCTNRTELQTLGFWKVNLNAVSLSVANNYLSQNKNRLSPETDNSSLNCSNTASISSRRAMRNRERANNYYQRFVPTESLQMCGEDKDKDKDTTTIGQSFKSPVIDHRSISSSHLMPAFAKRRFAASSGGTSAETNETTVNTCDDGSSAPQRREIKGKAPSSPNRKGSELDSAETRLNYVHQEHDQCMSSSPTFSTSRQERRIGSGRLLPRSDNWEYKSQKTKESNTETEKDASLNGSGGVSVANQHNQSQHHQRAFSGRLVDRVTEHTDRRFQYDTKRSDRQGVSNRRISNKETCSNQSRGKRANSYHIHEEPEWFSAGPTSQLETIDLHGFDDLDNNEERSEMDGHNDNFSQLDKNLAAQTTIDKASRRSSNVSLNLSDANQSDDKIDTGENILTFIQNSSELSKQNQNEPSQFQCSQSSESEFNFDAFLNMHPLDNSLMNNDGNEKGEAKGTSRFSRWFRHKETAINNELPGLRDVHSQEKLGIPSVKDLEAQMTKVDMRTDFVNPIGGPFSQVVQAEKPIPRDTEAFKKLLQQLGCQSRQHHPGNDVYHIINHSNITNHDHLESNQQHKINDCHSQQSALNVHVPNIPSNNHVFAQKRVEAHHLMQSLICGDVSLDFLEKELGNPSTPPSTKEVIATVLREYSHTKRNSVATGDHNIFTHSSGLQAQPVHPHYSEELISQNTANHAINQLIAHGNSPSPLAFTPTSVLRKMTADKETSQTSSSSHNQPPQYQMHPQHAKQLSTNVHEPQPTATMATMAVQPRMILGGGNFAIGPSNQQMSPNLQQCRNQQGLKWTPGNMQIVQGKSFGRPILKGGLNSMPQPNAALNFTTHKIEMQPVHSHHQQLHQQQQQTQHRFKSVQSVESVLNTENVHQNISSPVGWHQLFLQHQQQQQQQQHQSRQQPRHRVIYGEMHRQSNLQMSSPVPGIPDSSDSGNVIKTNSIASPSYHRDDRMPSPTNNQLAQWFSPELLAKASAGKLPLLNMNQALSLEEFERSIQHSSAVVHN</sequence>
<dbReference type="GeneID" id="108020406"/>
<comment type="subcellular location">
    <subcellularLocation>
        <location evidence="1">Cytoplasm</location>
    </subcellularLocation>
</comment>
<proteinExistence type="predicted"/>
<keyword evidence="4" id="KW-1185">Reference proteome</keyword>
<feature type="compositionally biased region" description="Basic and acidic residues" evidence="3">
    <location>
        <begin position="240"/>
        <end position="260"/>
    </location>
</feature>
<dbReference type="GO" id="GO:0003743">
    <property type="term" value="F:translation initiation factor activity"/>
    <property type="evidence" value="ECO:0007669"/>
    <property type="project" value="UniProtKB-KW"/>
</dbReference>
<evidence type="ECO:0000256" key="1">
    <source>
        <dbReference type="ARBA" id="ARBA00004496"/>
    </source>
</evidence>
<dbReference type="AlphaFoldDB" id="A0AB39ZVQ6"/>
<evidence type="ECO:0000313" key="4">
    <source>
        <dbReference type="Proteomes" id="UP001652628"/>
    </source>
</evidence>
<dbReference type="Pfam" id="PF10477">
    <property type="entry name" value="EIF4E-T"/>
    <property type="match status" value="1"/>
</dbReference>
<evidence type="ECO:0000256" key="3">
    <source>
        <dbReference type="SAM" id="MobiDB-lite"/>
    </source>
</evidence>
<feature type="region of interest" description="Disordered" evidence="3">
    <location>
        <begin position="742"/>
        <end position="772"/>
    </location>
</feature>
<name>A0AB39ZVQ6_DROSZ</name>
<dbReference type="GO" id="GO:0005634">
    <property type="term" value="C:nucleus"/>
    <property type="evidence" value="ECO:0007669"/>
    <property type="project" value="TreeGrafter"/>
</dbReference>
<keyword evidence="5" id="KW-0648">Protein biosynthesis</keyword>
<feature type="compositionally biased region" description="Polar residues" evidence="3">
    <location>
        <begin position="961"/>
        <end position="975"/>
    </location>
</feature>
<dbReference type="CTD" id="43836"/>
<feature type="region of interest" description="Disordered" evidence="3">
    <location>
        <begin position="210"/>
        <end position="333"/>
    </location>
</feature>
<feature type="region of interest" description="Disordered" evidence="3">
    <location>
        <begin position="64"/>
        <end position="86"/>
    </location>
</feature>
<keyword evidence="5" id="KW-0396">Initiation factor</keyword>
<feature type="region of interest" description="Disordered" evidence="3">
    <location>
        <begin position="155"/>
        <end position="198"/>
    </location>
</feature>
<dbReference type="GO" id="GO:0003729">
    <property type="term" value="F:mRNA binding"/>
    <property type="evidence" value="ECO:0007669"/>
    <property type="project" value="TreeGrafter"/>
</dbReference>
<evidence type="ECO:0000313" key="5">
    <source>
        <dbReference type="RefSeq" id="XP_016944187.2"/>
    </source>
</evidence>
<evidence type="ECO:0000256" key="2">
    <source>
        <dbReference type="ARBA" id="ARBA00022490"/>
    </source>
</evidence>
<dbReference type="InterPro" id="IPR018862">
    <property type="entry name" value="eIF4E-T"/>
</dbReference>
<organism evidence="4 5">
    <name type="scientific">Drosophila suzukii</name>
    <name type="common">Spotted-wing drosophila fruit fly</name>
    <dbReference type="NCBI Taxonomy" id="28584"/>
    <lineage>
        <taxon>Eukaryota</taxon>
        <taxon>Metazoa</taxon>
        <taxon>Ecdysozoa</taxon>
        <taxon>Arthropoda</taxon>
        <taxon>Hexapoda</taxon>
        <taxon>Insecta</taxon>
        <taxon>Pterygota</taxon>
        <taxon>Neoptera</taxon>
        <taxon>Endopterygota</taxon>
        <taxon>Diptera</taxon>
        <taxon>Brachycera</taxon>
        <taxon>Muscomorpha</taxon>
        <taxon>Ephydroidea</taxon>
        <taxon>Drosophilidae</taxon>
        <taxon>Drosophila</taxon>
        <taxon>Sophophora</taxon>
    </lineage>
</organism>
<gene>
    <name evidence="5" type="primary">4E-T</name>
</gene>
<reference evidence="5" key="1">
    <citation type="submission" date="2025-08" db="UniProtKB">
        <authorList>
            <consortium name="RefSeq"/>
        </authorList>
    </citation>
    <scope>IDENTIFICATION</scope>
</reference>
<dbReference type="GO" id="GO:0017148">
    <property type="term" value="P:negative regulation of translation"/>
    <property type="evidence" value="ECO:0007669"/>
    <property type="project" value="TreeGrafter"/>
</dbReference>
<accession>A0AB39ZVQ6</accession>
<dbReference type="GO" id="GO:0036464">
    <property type="term" value="C:cytoplasmic ribonucleoprotein granule"/>
    <property type="evidence" value="ECO:0007669"/>
    <property type="project" value="UniProtKB-ARBA"/>
</dbReference>
<dbReference type="Proteomes" id="UP001652628">
    <property type="component" value="Chromosome 4"/>
</dbReference>
<feature type="compositionally biased region" description="Polar residues" evidence="3">
    <location>
        <begin position="214"/>
        <end position="224"/>
    </location>
</feature>
<protein>
    <submittedName>
        <fullName evidence="5">Eukaryotic translation initiation factor 4E transporter isoform X1</fullName>
    </submittedName>
</protein>
<feature type="compositionally biased region" description="Polar residues" evidence="3">
    <location>
        <begin position="155"/>
        <end position="177"/>
    </location>
</feature>
<feature type="compositionally biased region" description="Polar residues" evidence="3">
    <location>
        <begin position="310"/>
        <end position="327"/>
    </location>
</feature>